<feature type="domain" description="PH" evidence="3">
    <location>
        <begin position="387"/>
        <end position="496"/>
    </location>
</feature>
<reference evidence="6" key="1">
    <citation type="journal article" date="2010" name="Science">
        <title>Signatures of adaptation to obligate biotrophy in the Hyaloperonospora arabidopsidis genome.</title>
        <authorList>
            <person name="Baxter L."/>
            <person name="Tripathy S."/>
            <person name="Ishaque N."/>
            <person name="Boot N."/>
            <person name="Cabral A."/>
            <person name="Kemen E."/>
            <person name="Thines M."/>
            <person name="Ah-Fong A."/>
            <person name="Anderson R."/>
            <person name="Badejoko W."/>
            <person name="Bittner-Eddy P."/>
            <person name="Boore J.L."/>
            <person name="Chibucos M.C."/>
            <person name="Coates M."/>
            <person name="Dehal P."/>
            <person name="Delehaunty K."/>
            <person name="Dong S."/>
            <person name="Downton P."/>
            <person name="Dumas B."/>
            <person name="Fabro G."/>
            <person name="Fronick C."/>
            <person name="Fuerstenberg S.I."/>
            <person name="Fulton L."/>
            <person name="Gaulin E."/>
            <person name="Govers F."/>
            <person name="Hughes L."/>
            <person name="Humphray S."/>
            <person name="Jiang R.H."/>
            <person name="Judelson H."/>
            <person name="Kamoun S."/>
            <person name="Kyung K."/>
            <person name="Meijer H."/>
            <person name="Minx P."/>
            <person name="Morris P."/>
            <person name="Nelson J."/>
            <person name="Phuntumart V."/>
            <person name="Qutob D."/>
            <person name="Rehmany A."/>
            <person name="Rougon-Cardoso A."/>
            <person name="Ryden P."/>
            <person name="Torto-Alalibo T."/>
            <person name="Studholme D."/>
            <person name="Wang Y."/>
            <person name="Win J."/>
            <person name="Wood J."/>
            <person name="Clifton S.W."/>
            <person name="Rogers J."/>
            <person name="Van den Ackerveken G."/>
            <person name="Jones J.D."/>
            <person name="McDowell J.M."/>
            <person name="Beynon J."/>
            <person name="Tyler B.M."/>
        </authorList>
    </citation>
    <scope>NUCLEOTIDE SEQUENCE [LARGE SCALE GENOMIC DNA]</scope>
    <source>
        <strain evidence="6">Emoy2</strain>
    </source>
</reference>
<dbReference type="InterPro" id="IPR001849">
    <property type="entry name" value="PH_domain"/>
</dbReference>
<dbReference type="PANTHER" id="PTHR23324">
    <property type="entry name" value="SEC14 RELATED PROTEIN"/>
    <property type="match status" value="1"/>
</dbReference>
<dbReference type="InterPro" id="IPR051064">
    <property type="entry name" value="SEC14/CRAL-TRIO_domain"/>
</dbReference>
<dbReference type="InterPro" id="IPR036598">
    <property type="entry name" value="GOLD_dom_sf"/>
</dbReference>
<evidence type="ECO:0000313" key="6">
    <source>
        <dbReference type="Proteomes" id="UP000011713"/>
    </source>
</evidence>
<dbReference type="eggNOG" id="ENOG502RX9X">
    <property type="taxonomic scope" value="Eukaryota"/>
</dbReference>
<feature type="compositionally biased region" description="Acidic residues" evidence="1">
    <location>
        <begin position="146"/>
        <end position="161"/>
    </location>
</feature>
<dbReference type="AlphaFoldDB" id="M4B9V0"/>
<dbReference type="InterPro" id="IPR011993">
    <property type="entry name" value="PH-like_dom_sf"/>
</dbReference>
<name>M4B9V0_HYAAE</name>
<feature type="region of interest" description="Disordered" evidence="1">
    <location>
        <begin position="507"/>
        <end position="608"/>
    </location>
</feature>
<keyword evidence="2" id="KW-1133">Transmembrane helix</keyword>
<dbReference type="EnsemblProtists" id="HpaT803060">
    <property type="protein sequence ID" value="HpaP803060"/>
    <property type="gene ID" value="HpaG803060"/>
</dbReference>
<dbReference type="CDD" id="cd06093">
    <property type="entry name" value="PX_domain"/>
    <property type="match status" value="1"/>
</dbReference>
<keyword evidence="6" id="KW-1185">Reference proteome</keyword>
<keyword evidence="2" id="KW-0812">Transmembrane</keyword>
<evidence type="ECO:0000313" key="5">
    <source>
        <dbReference type="EnsemblProtists" id="HpaP803060"/>
    </source>
</evidence>
<dbReference type="SUPFAM" id="SSF64268">
    <property type="entry name" value="PX domain"/>
    <property type="match status" value="1"/>
</dbReference>
<dbReference type="EMBL" id="JH598048">
    <property type="status" value="NOT_ANNOTATED_CDS"/>
    <property type="molecule type" value="Genomic_DNA"/>
</dbReference>
<dbReference type="Gene3D" id="2.30.29.30">
    <property type="entry name" value="Pleckstrin-homology domain (PH domain)/Phosphotyrosine-binding domain (PTB)"/>
    <property type="match status" value="1"/>
</dbReference>
<dbReference type="InterPro" id="IPR001683">
    <property type="entry name" value="PX_dom"/>
</dbReference>
<feature type="domain" description="PX" evidence="4">
    <location>
        <begin position="29"/>
        <end position="145"/>
    </location>
</feature>
<dbReference type="InterPro" id="IPR036871">
    <property type="entry name" value="PX_dom_sf"/>
</dbReference>
<sequence length="693" mass="77973">MTVDDVTRRHKPGLVACCIEGHKLQKRLLSTKKALDPLRYLPDSNGCYVLFTIAAYFSEDTTTRRHHVYRSYKQLSAMHTRLVKTYPKSHLPRPFPAMRTKKLVPEYINEKGIELTSYLTQILQIPEVKTSQVLHEFLETSHAVDDSSDEDGDEDEDDDEVVPSTRLEKRQGTVMTVRAGQSFSVSLPLGAAGDVASWQFTTKKHNIGFSATFQEKVIRAYSREGADVKFVKGSYCCSRPGTCTLTWDNTYTWSKAKVLMYWAEVEPHKEMVEMKRRKVVAFEDREGGMESRDYMLKKNAGDGSSFFVGDRETRRMGFIEHTRSNAMDPRRLVNSSISLLSKPFVHGYGGKEEGVVHGKTRHLIPRRMSVHAVSIPSRQQDSDRSILPVKAGFLIIQRSVNFHGRNWYRKWFVLDPRKCVLRYYDSEAAAHRGLSSAKLNLTNKHASLAITSCLNLDAAPTSFMFLIRTKKQCWKICASSQVEYGEWESAVSTAILAAQLSRRGSKSKKAMVKAAKSSAIRKDLHSSKFEDKSPKSGETTHANETAVDTPYSSMQPDQPPPNWIETYDGDGDSDNKEASDSDEDDDDESESESDYGDEVCDGGSVEDPQPVLDTIVPEHSCTGTIGSFPDLRSLPLKWKLGLAVLLNVVLIFVRLTSGVIIVLGLFVMDWHLLLMYVRGKELDALSPQKPKKE</sequence>
<evidence type="ECO:0000259" key="3">
    <source>
        <dbReference type="PROSITE" id="PS50003"/>
    </source>
</evidence>
<feature type="compositionally biased region" description="Acidic residues" evidence="1">
    <location>
        <begin position="580"/>
        <end position="600"/>
    </location>
</feature>
<dbReference type="SUPFAM" id="SSF101576">
    <property type="entry name" value="Supernatant protein factor (SPF), C-terminal domain"/>
    <property type="match status" value="1"/>
</dbReference>
<feature type="transmembrane region" description="Helical" evidence="2">
    <location>
        <begin position="640"/>
        <end position="668"/>
    </location>
</feature>
<dbReference type="PROSITE" id="PS50195">
    <property type="entry name" value="PX"/>
    <property type="match status" value="1"/>
</dbReference>
<dbReference type="OMA" id="KHNIGFS"/>
<dbReference type="GO" id="GO:0005737">
    <property type="term" value="C:cytoplasm"/>
    <property type="evidence" value="ECO:0007669"/>
    <property type="project" value="TreeGrafter"/>
</dbReference>
<keyword evidence="2" id="KW-0472">Membrane</keyword>
<organism evidence="5 6">
    <name type="scientific">Hyaloperonospora arabidopsidis (strain Emoy2)</name>
    <name type="common">Downy mildew agent</name>
    <name type="synonym">Peronospora arabidopsidis</name>
    <dbReference type="NCBI Taxonomy" id="559515"/>
    <lineage>
        <taxon>Eukaryota</taxon>
        <taxon>Sar</taxon>
        <taxon>Stramenopiles</taxon>
        <taxon>Oomycota</taxon>
        <taxon>Peronosporomycetes</taxon>
        <taxon>Peronosporales</taxon>
        <taxon>Peronosporaceae</taxon>
        <taxon>Hyaloperonospora</taxon>
    </lineage>
</organism>
<dbReference type="PANTHER" id="PTHR23324:SF83">
    <property type="entry name" value="SEC14-LIKE PROTEIN 2"/>
    <property type="match status" value="1"/>
</dbReference>
<dbReference type="Proteomes" id="UP000011713">
    <property type="component" value="Unassembled WGS sequence"/>
</dbReference>
<dbReference type="Pfam" id="PF00169">
    <property type="entry name" value="PH"/>
    <property type="match status" value="1"/>
</dbReference>
<dbReference type="SUPFAM" id="SSF50729">
    <property type="entry name" value="PH domain-like"/>
    <property type="match status" value="1"/>
</dbReference>
<evidence type="ECO:0000259" key="4">
    <source>
        <dbReference type="PROSITE" id="PS50195"/>
    </source>
</evidence>
<dbReference type="InParanoid" id="M4B9V0"/>
<dbReference type="STRING" id="559515.M4B9V0"/>
<dbReference type="Gene3D" id="3.30.1520.10">
    <property type="entry name" value="Phox-like domain"/>
    <property type="match status" value="1"/>
</dbReference>
<dbReference type="Gene3D" id="2.60.120.680">
    <property type="entry name" value="GOLD domain"/>
    <property type="match status" value="1"/>
</dbReference>
<dbReference type="Pfam" id="PF00787">
    <property type="entry name" value="PX"/>
    <property type="match status" value="1"/>
</dbReference>
<feature type="region of interest" description="Disordered" evidence="1">
    <location>
        <begin position="142"/>
        <end position="169"/>
    </location>
</feature>
<protein>
    <recommendedName>
        <fullName evidence="7">PX domain-containing protein</fullName>
    </recommendedName>
</protein>
<proteinExistence type="predicted"/>
<dbReference type="GO" id="GO:0035091">
    <property type="term" value="F:phosphatidylinositol binding"/>
    <property type="evidence" value="ECO:0007669"/>
    <property type="project" value="InterPro"/>
</dbReference>
<feature type="compositionally biased region" description="Basic and acidic residues" evidence="1">
    <location>
        <begin position="520"/>
        <end position="535"/>
    </location>
</feature>
<evidence type="ECO:0000256" key="1">
    <source>
        <dbReference type="SAM" id="MobiDB-lite"/>
    </source>
</evidence>
<dbReference type="VEuPathDB" id="FungiDB:HpaG803060"/>
<dbReference type="PROSITE" id="PS50003">
    <property type="entry name" value="PH_DOMAIN"/>
    <property type="match status" value="1"/>
</dbReference>
<reference evidence="5" key="2">
    <citation type="submission" date="2015-06" db="UniProtKB">
        <authorList>
            <consortium name="EnsemblProtists"/>
        </authorList>
    </citation>
    <scope>IDENTIFICATION</scope>
    <source>
        <strain evidence="5">Emoy2</strain>
    </source>
</reference>
<dbReference type="SMART" id="SM00233">
    <property type="entry name" value="PH"/>
    <property type="match status" value="1"/>
</dbReference>
<dbReference type="SMART" id="SM00312">
    <property type="entry name" value="PX"/>
    <property type="match status" value="1"/>
</dbReference>
<evidence type="ECO:0000256" key="2">
    <source>
        <dbReference type="SAM" id="Phobius"/>
    </source>
</evidence>
<dbReference type="HOGENOM" id="CLU_025767_0_0_1"/>
<evidence type="ECO:0008006" key="7">
    <source>
        <dbReference type="Google" id="ProtNLM"/>
    </source>
</evidence>
<accession>M4B9V0</accession>